<evidence type="ECO:0000313" key="5">
    <source>
        <dbReference type="Proteomes" id="UP000030765"/>
    </source>
</evidence>
<dbReference type="STRING" id="74873.A0A084VMB2"/>
<feature type="compositionally biased region" description="Gly residues" evidence="1">
    <location>
        <begin position="576"/>
        <end position="599"/>
    </location>
</feature>
<name>A0A084VMB2_ANOSI</name>
<dbReference type="AlphaFoldDB" id="A0A084VMB2"/>
<feature type="compositionally biased region" description="Low complexity" evidence="1">
    <location>
        <begin position="194"/>
        <end position="204"/>
    </location>
</feature>
<dbReference type="PANTHER" id="PTHR23253:SF78">
    <property type="entry name" value="EUKARYOTIC TRANSLATION INITIATION FACTOR 4G1, ISOFORM B-RELATED"/>
    <property type="match status" value="1"/>
</dbReference>
<feature type="compositionally biased region" description="Gly residues" evidence="1">
    <location>
        <begin position="688"/>
        <end position="707"/>
    </location>
</feature>
<evidence type="ECO:0000313" key="4">
    <source>
        <dbReference type="EnsemblMetazoa" id="ASIC006433-PA"/>
    </source>
</evidence>
<feature type="region of interest" description="Disordered" evidence="1">
    <location>
        <begin position="663"/>
        <end position="731"/>
    </location>
</feature>
<dbReference type="InterPro" id="IPR016024">
    <property type="entry name" value="ARM-type_fold"/>
</dbReference>
<dbReference type="EMBL" id="KE524975">
    <property type="protein sequence ID" value="KFB39106.1"/>
    <property type="molecule type" value="Genomic_DNA"/>
</dbReference>
<dbReference type="OMA" id="NCIKILF"/>
<dbReference type="SMART" id="SM00543">
    <property type="entry name" value="MIF4G"/>
    <property type="match status" value="1"/>
</dbReference>
<organism evidence="3">
    <name type="scientific">Anopheles sinensis</name>
    <name type="common">Mosquito</name>
    <dbReference type="NCBI Taxonomy" id="74873"/>
    <lineage>
        <taxon>Eukaryota</taxon>
        <taxon>Metazoa</taxon>
        <taxon>Ecdysozoa</taxon>
        <taxon>Arthropoda</taxon>
        <taxon>Hexapoda</taxon>
        <taxon>Insecta</taxon>
        <taxon>Pterygota</taxon>
        <taxon>Neoptera</taxon>
        <taxon>Endopterygota</taxon>
        <taxon>Diptera</taxon>
        <taxon>Nematocera</taxon>
        <taxon>Culicoidea</taxon>
        <taxon>Culicidae</taxon>
        <taxon>Anophelinae</taxon>
        <taxon>Anopheles</taxon>
    </lineage>
</organism>
<dbReference type="InterPro" id="IPR003890">
    <property type="entry name" value="MIF4G-like_typ-3"/>
</dbReference>
<sequence>METDRGDVATVAAVAKQHEEDNNNIDVVADTVAKLNINGTATSIPNDANENDVEELDATENQLNNNMAEDSKTLASSNNNQVPGVAGQHLSIGKRIRRTSEKLSEDAVGGGPNARKKYSLDLLLSLKDSAIGREKPTAIPDVCKSLLKSSPGTFVSSARHMGGGGGGGGGGGQDNSLLPTFMKNMGFGGPPPSSGEGSDGSRPPMSRNPYRGRLSAREGSSRSNAGGGGPSGDDVDGKMIKVNLNISEEVKLKGSSNAWKPSFMQKNDALSEEEKKTQEISRQFRSVLNKLTPENFAVLVEQVKQLEINTEERLDNCIKILFEKAIMELNFSDTYAQMCKELGLNIEVKLPEESKVLNFKRKLITQCQREFEKHHTDCKRTNTLQEENDKRTEASEQTAEETEEMKLELEEQKNRIRRRALGTIRFIGELYKHKQLIPKVMLSCMSILLQDDMLDEESLECLCKLITTIGARIEEEVPGSLEQCFTKLASVAARKTPLPDGQMVCNRIRFMIMDLMDLRKDKWQSKRAQATPKTREQIQREVEAEENKNWVLNYNLGGRGGGGGGGGNRHGYNQNDGGGGGGGGGGGRGGGGGGGGGGSASKNKRFVDDDGFVQPVSSNRNPWTMPSFDPKKINISVPKPGEETRLGSASMFQGWGKTNVFASLNADEQPGAGSSTAAPAPSFFGASGPMGEGNRGGGGGGGGGKGPGSHKKGGGNNSKKQPYHGRNSSHI</sequence>
<feature type="compositionally biased region" description="Polar residues" evidence="1">
    <location>
        <begin position="615"/>
        <end position="624"/>
    </location>
</feature>
<dbReference type="GO" id="GO:0003729">
    <property type="term" value="F:mRNA binding"/>
    <property type="evidence" value="ECO:0007669"/>
    <property type="project" value="TreeGrafter"/>
</dbReference>
<proteinExistence type="predicted"/>
<reference evidence="4" key="2">
    <citation type="submission" date="2020-05" db="UniProtKB">
        <authorList>
            <consortium name="EnsemblMetazoa"/>
        </authorList>
    </citation>
    <scope>IDENTIFICATION</scope>
</reference>
<feature type="region of interest" description="Disordered" evidence="1">
    <location>
        <begin position="382"/>
        <end position="402"/>
    </location>
</feature>
<dbReference type="EMBL" id="ATLV01014584">
    <property type="status" value="NOT_ANNOTATED_CDS"/>
    <property type="molecule type" value="Genomic_DNA"/>
</dbReference>
<dbReference type="GO" id="GO:0003743">
    <property type="term" value="F:translation initiation factor activity"/>
    <property type="evidence" value="ECO:0007669"/>
    <property type="project" value="TreeGrafter"/>
</dbReference>
<dbReference type="VEuPathDB" id="VectorBase:ASIS001778"/>
<keyword evidence="5" id="KW-1185">Reference proteome</keyword>
<dbReference type="Pfam" id="PF02854">
    <property type="entry name" value="MIF4G"/>
    <property type="match status" value="1"/>
</dbReference>
<dbReference type="VEuPathDB" id="VectorBase:ASIC006433"/>
<feature type="compositionally biased region" description="Gly residues" evidence="1">
    <location>
        <begin position="161"/>
        <end position="173"/>
    </location>
</feature>
<dbReference type="Proteomes" id="UP000030765">
    <property type="component" value="Unassembled WGS sequence"/>
</dbReference>
<accession>A0A084VMB2</accession>
<gene>
    <name evidence="3" type="ORF">ZHAS_00006433</name>
</gene>
<dbReference type="PANTHER" id="PTHR23253">
    <property type="entry name" value="EUKARYOTIC TRANSLATION INITIATION FACTOR 4 GAMMA"/>
    <property type="match status" value="1"/>
</dbReference>
<dbReference type="EnsemblMetazoa" id="ASIC006433-RA">
    <property type="protein sequence ID" value="ASIC006433-PA"/>
    <property type="gene ID" value="ASIC006433"/>
</dbReference>
<feature type="domain" description="MIF4G" evidence="2">
    <location>
        <begin position="281"/>
        <end position="522"/>
    </location>
</feature>
<feature type="compositionally biased region" description="Low complexity" evidence="1">
    <location>
        <begin position="670"/>
        <end position="687"/>
    </location>
</feature>
<reference evidence="3 5" key="1">
    <citation type="journal article" date="2014" name="BMC Genomics">
        <title>Genome sequence of Anopheles sinensis provides insight into genetics basis of mosquito competence for malaria parasites.</title>
        <authorList>
            <person name="Zhou D."/>
            <person name="Zhang D."/>
            <person name="Ding G."/>
            <person name="Shi L."/>
            <person name="Hou Q."/>
            <person name="Ye Y."/>
            <person name="Xu Y."/>
            <person name="Zhou H."/>
            <person name="Xiong C."/>
            <person name="Li S."/>
            <person name="Yu J."/>
            <person name="Hong S."/>
            <person name="Yu X."/>
            <person name="Zou P."/>
            <person name="Chen C."/>
            <person name="Chang X."/>
            <person name="Wang W."/>
            <person name="Lv Y."/>
            <person name="Sun Y."/>
            <person name="Ma L."/>
            <person name="Shen B."/>
            <person name="Zhu C."/>
        </authorList>
    </citation>
    <scope>NUCLEOTIDE SEQUENCE [LARGE SCALE GENOMIC DNA]</scope>
</reference>
<feature type="compositionally biased region" description="Basic residues" evidence="1">
    <location>
        <begin position="721"/>
        <end position="731"/>
    </location>
</feature>
<evidence type="ECO:0000256" key="1">
    <source>
        <dbReference type="SAM" id="MobiDB-lite"/>
    </source>
</evidence>
<feature type="region of interest" description="Disordered" evidence="1">
    <location>
        <begin position="565"/>
        <end position="647"/>
    </location>
</feature>
<dbReference type="OrthoDB" id="514777at2759"/>
<evidence type="ECO:0000259" key="2">
    <source>
        <dbReference type="SMART" id="SM00543"/>
    </source>
</evidence>
<evidence type="ECO:0000313" key="3">
    <source>
        <dbReference type="EMBL" id="KFB39106.1"/>
    </source>
</evidence>
<dbReference type="SUPFAM" id="SSF48371">
    <property type="entry name" value="ARM repeat"/>
    <property type="match status" value="1"/>
</dbReference>
<dbReference type="GO" id="GO:0016281">
    <property type="term" value="C:eukaryotic translation initiation factor 4F complex"/>
    <property type="evidence" value="ECO:0007669"/>
    <property type="project" value="TreeGrafter"/>
</dbReference>
<dbReference type="Gene3D" id="1.25.40.180">
    <property type="match status" value="1"/>
</dbReference>
<feature type="region of interest" description="Disordered" evidence="1">
    <location>
        <begin position="157"/>
        <end position="237"/>
    </location>
</feature>
<protein>
    <submittedName>
        <fullName evidence="4">MIF4G domain-containing protein</fullName>
    </submittedName>
</protein>